<dbReference type="Proteomes" id="UP000556026">
    <property type="component" value="Unassembled WGS sequence"/>
</dbReference>
<organism evidence="8 9">
    <name type="scientific">Geomonas silvestris</name>
    <dbReference type="NCBI Taxonomy" id="2740184"/>
    <lineage>
        <taxon>Bacteria</taxon>
        <taxon>Pseudomonadati</taxon>
        <taxon>Thermodesulfobacteriota</taxon>
        <taxon>Desulfuromonadia</taxon>
        <taxon>Geobacterales</taxon>
        <taxon>Geobacteraceae</taxon>
        <taxon>Geomonas</taxon>
    </lineage>
</organism>
<sequence length="449" mass="48136">MLHSFDVLVIGTGTAGYTLALALSKAGRQVAVVDQLPYGGTCAMRGCQPKKYLVAAAEVAQLSHQMSEIGIHPEAKIDWPALMRSKSAFTDAVPERTERSFEKAGIHLFHGSARFSSPGEVVIGDEENVQAEHFVIATGSRPAPLNFPGAELMSTSDDFLSLSSLPRRILFIGGGYISLELAHVARAAGAAVTILHRGERILKRFDAELTVRLAEAAHARGIVIVTGINACSFERYRGALMTYGAAGCTESFVSDMIVNGGGRIADLESLDLEAGGVERVPRGVAVNQYLQSTTNPRVYAIGDACDSPYQLATVADMQAEVAAFNILHGNQVAPDYAAVPTVVFSHPPLASVGVTEEQALKSGARFRVNRGSMANWPSSRRIGQQHAYFKVLLEAGTGKVLGAHLLGHGAEEAINIFAMAMKFGLTNRDLKRVLWAYPTHVSDLKYMIS</sequence>
<keyword evidence="4" id="KW-0547">Nucleotide-binding</keyword>
<keyword evidence="2" id="KW-0285">Flavoprotein</keyword>
<keyword evidence="4" id="KW-0520">NAD</keyword>
<evidence type="ECO:0000256" key="2">
    <source>
        <dbReference type="ARBA" id="ARBA00022630"/>
    </source>
</evidence>
<comment type="similarity">
    <text evidence="1">Belongs to the class-I pyridine nucleotide-disulfide oxidoreductase family.</text>
</comment>
<dbReference type="Pfam" id="PF02852">
    <property type="entry name" value="Pyr_redox_dim"/>
    <property type="match status" value="1"/>
</dbReference>
<dbReference type="SUPFAM" id="SSF55424">
    <property type="entry name" value="FAD/NAD-linked reductases, dimerisation (C-terminal) domain"/>
    <property type="match status" value="1"/>
</dbReference>
<evidence type="ECO:0000256" key="4">
    <source>
        <dbReference type="PIRSR" id="PIRSR000350-3"/>
    </source>
</evidence>
<keyword evidence="3 4" id="KW-0274">FAD</keyword>
<name>A0A6V8MFE8_9BACT</name>
<proteinExistence type="inferred from homology"/>
<feature type="binding site" evidence="4">
    <location>
        <position position="51"/>
    </location>
    <ligand>
        <name>FAD</name>
        <dbReference type="ChEBI" id="CHEBI:57692"/>
    </ligand>
</feature>
<dbReference type="PIRSF" id="PIRSF000350">
    <property type="entry name" value="Mercury_reductase_MerA"/>
    <property type="match status" value="1"/>
</dbReference>
<dbReference type="RefSeq" id="WP_183353395.1">
    <property type="nucleotide sequence ID" value="NZ_BLXX01000002.1"/>
</dbReference>
<accession>A0A6V8MFE8</accession>
<protein>
    <recommendedName>
        <fullName evidence="10">Pyridine nucleotide-disulfide oxidoreductase</fullName>
    </recommendedName>
</protein>
<comment type="caution">
    <text evidence="8">The sequence shown here is derived from an EMBL/GenBank/DDBJ whole genome shotgun (WGS) entry which is preliminary data.</text>
</comment>
<feature type="disulfide bond" description="Redox-active" evidence="5">
    <location>
        <begin position="42"/>
        <end position="47"/>
    </location>
</feature>
<feature type="binding site" evidence="4">
    <location>
        <position position="262"/>
    </location>
    <ligand>
        <name>NAD(+)</name>
        <dbReference type="ChEBI" id="CHEBI:57540"/>
    </ligand>
</feature>
<evidence type="ECO:0000256" key="3">
    <source>
        <dbReference type="ARBA" id="ARBA00022827"/>
    </source>
</evidence>
<dbReference type="GO" id="GO:0016491">
    <property type="term" value="F:oxidoreductase activity"/>
    <property type="evidence" value="ECO:0007669"/>
    <property type="project" value="InterPro"/>
</dbReference>
<dbReference type="AlphaFoldDB" id="A0A6V8MFE8"/>
<keyword evidence="9" id="KW-1185">Reference proteome</keyword>
<feature type="domain" description="Pyridine nucleotide-disulphide oxidoreductase dimerisation" evidence="6">
    <location>
        <begin position="339"/>
        <end position="444"/>
    </location>
</feature>
<dbReference type="Pfam" id="PF07992">
    <property type="entry name" value="Pyr_redox_2"/>
    <property type="match status" value="1"/>
</dbReference>
<dbReference type="PRINTS" id="PR00411">
    <property type="entry name" value="PNDRDTASEI"/>
</dbReference>
<comment type="cofactor">
    <cofactor evidence="4">
        <name>FAD</name>
        <dbReference type="ChEBI" id="CHEBI:57692"/>
    </cofactor>
    <text evidence="4">Binds 1 FAD per subunit.</text>
</comment>
<dbReference type="SUPFAM" id="SSF51905">
    <property type="entry name" value="FAD/NAD(P)-binding domain"/>
    <property type="match status" value="1"/>
</dbReference>
<dbReference type="Gene3D" id="3.30.390.30">
    <property type="match status" value="1"/>
</dbReference>
<dbReference type="PRINTS" id="PR00368">
    <property type="entry name" value="FADPNR"/>
</dbReference>
<feature type="binding site" evidence="4">
    <location>
        <begin position="173"/>
        <end position="180"/>
    </location>
    <ligand>
        <name>NAD(+)</name>
        <dbReference type="ChEBI" id="CHEBI:57540"/>
    </ligand>
</feature>
<dbReference type="GO" id="GO:0000166">
    <property type="term" value="F:nucleotide binding"/>
    <property type="evidence" value="ECO:0007669"/>
    <property type="project" value="UniProtKB-KW"/>
</dbReference>
<dbReference type="InterPro" id="IPR023753">
    <property type="entry name" value="FAD/NAD-binding_dom"/>
</dbReference>
<feature type="domain" description="FAD/NAD(P)-binding" evidence="7">
    <location>
        <begin position="5"/>
        <end position="319"/>
    </location>
</feature>
<reference evidence="9" key="1">
    <citation type="submission" date="2020-06" db="EMBL/GenBank/DDBJ databases">
        <title>Draft genomic sequence of Geomonas sp. Red330.</title>
        <authorList>
            <person name="Itoh H."/>
            <person name="Zhenxing X."/>
            <person name="Ushijima N."/>
            <person name="Masuda Y."/>
            <person name="Shiratori Y."/>
            <person name="Senoo K."/>
        </authorList>
    </citation>
    <scope>NUCLEOTIDE SEQUENCE [LARGE SCALE GENOMIC DNA]</scope>
    <source>
        <strain evidence="9">Red330</strain>
    </source>
</reference>
<feature type="binding site" evidence="4">
    <location>
        <begin position="138"/>
        <end position="140"/>
    </location>
    <ligand>
        <name>FAD</name>
        <dbReference type="ChEBI" id="CHEBI:57692"/>
    </ligand>
</feature>
<dbReference type="PANTHER" id="PTHR43014">
    <property type="entry name" value="MERCURIC REDUCTASE"/>
    <property type="match status" value="1"/>
</dbReference>
<dbReference type="InterPro" id="IPR004099">
    <property type="entry name" value="Pyr_nucl-diS_OxRdtase_dimer"/>
</dbReference>
<evidence type="ECO:0000259" key="7">
    <source>
        <dbReference type="Pfam" id="PF07992"/>
    </source>
</evidence>
<dbReference type="Gene3D" id="3.50.50.60">
    <property type="entry name" value="FAD/NAD(P)-binding domain"/>
    <property type="match status" value="2"/>
</dbReference>
<dbReference type="PANTHER" id="PTHR43014:SF5">
    <property type="entry name" value="GLUTATHIONE REDUCTASE (NADPH)"/>
    <property type="match status" value="1"/>
</dbReference>
<evidence type="ECO:0000256" key="1">
    <source>
        <dbReference type="ARBA" id="ARBA00007532"/>
    </source>
</evidence>
<dbReference type="EMBL" id="BLXX01000002">
    <property type="protein sequence ID" value="GFO58533.1"/>
    <property type="molecule type" value="Genomic_DNA"/>
</dbReference>
<evidence type="ECO:0000259" key="6">
    <source>
        <dbReference type="Pfam" id="PF02852"/>
    </source>
</evidence>
<evidence type="ECO:0008006" key="10">
    <source>
        <dbReference type="Google" id="ProtNLM"/>
    </source>
</evidence>
<evidence type="ECO:0000256" key="5">
    <source>
        <dbReference type="PIRSR" id="PIRSR000350-4"/>
    </source>
</evidence>
<gene>
    <name evidence="8" type="ORF">GMST_08580</name>
</gene>
<dbReference type="InterPro" id="IPR016156">
    <property type="entry name" value="FAD/NAD-linked_Rdtase_dimer_sf"/>
</dbReference>
<evidence type="ECO:0000313" key="9">
    <source>
        <dbReference type="Proteomes" id="UP000556026"/>
    </source>
</evidence>
<dbReference type="InterPro" id="IPR036188">
    <property type="entry name" value="FAD/NAD-bd_sf"/>
</dbReference>
<feature type="binding site" evidence="4">
    <location>
        <position position="303"/>
    </location>
    <ligand>
        <name>FAD</name>
        <dbReference type="ChEBI" id="CHEBI:57692"/>
    </ligand>
</feature>
<evidence type="ECO:0000313" key="8">
    <source>
        <dbReference type="EMBL" id="GFO58533.1"/>
    </source>
</evidence>
<dbReference type="InterPro" id="IPR001100">
    <property type="entry name" value="Pyr_nuc-diS_OxRdtase"/>
</dbReference>